<name>A0A8J8T6I1_HALGN</name>
<organism evidence="1 2">
    <name type="scientific">Halteria grandinella</name>
    <dbReference type="NCBI Taxonomy" id="5974"/>
    <lineage>
        <taxon>Eukaryota</taxon>
        <taxon>Sar</taxon>
        <taxon>Alveolata</taxon>
        <taxon>Ciliophora</taxon>
        <taxon>Intramacronucleata</taxon>
        <taxon>Spirotrichea</taxon>
        <taxon>Stichotrichia</taxon>
        <taxon>Sporadotrichida</taxon>
        <taxon>Halteriidae</taxon>
        <taxon>Halteria</taxon>
    </lineage>
</organism>
<dbReference type="Proteomes" id="UP000785679">
    <property type="component" value="Unassembled WGS sequence"/>
</dbReference>
<dbReference type="AlphaFoldDB" id="A0A8J8T6I1"/>
<dbReference type="EMBL" id="RRYP01003794">
    <property type="protein sequence ID" value="TNV83480.1"/>
    <property type="molecule type" value="Genomic_DNA"/>
</dbReference>
<evidence type="ECO:0000313" key="1">
    <source>
        <dbReference type="EMBL" id="TNV83480.1"/>
    </source>
</evidence>
<keyword evidence="2" id="KW-1185">Reference proteome</keyword>
<evidence type="ECO:0000313" key="2">
    <source>
        <dbReference type="Proteomes" id="UP000785679"/>
    </source>
</evidence>
<protein>
    <submittedName>
        <fullName evidence="1">Uncharacterized protein</fullName>
    </submittedName>
</protein>
<proteinExistence type="predicted"/>
<gene>
    <name evidence="1" type="ORF">FGO68_gene3611</name>
</gene>
<reference evidence="1" key="1">
    <citation type="submission" date="2019-06" db="EMBL/GenBank/DDBJ databases">
        <authorList>
            <person name="Zheng W."/>
        </authorList>
    </citation>
    <scope>NUCLEOTIDE SEQUENCE</scope>
    <source>
        <strain evidence="1">QDHG01</strain>
    </source>
</reference>
<comment type="caution">
    <text evidence="1">The sequence shown here is derived from an EMBL/GenBank/DDBJ whole genome shotgun (WGS) entry which is preliminary data.</text>
</comment>
<accession>A0A8J8T6I1</accession>
<sequence length="226" mass="25369">MKYDGQLPRSILTRKQSAFAACTLQGSAAFSLLCSDEIILMVQHPSNYVNYQYYIRESLSSCYMYQLIIKHKSTTKRINKNPHAIVQYSSTTLPWTKYWLAKLYLCSAVTSLYGSSILHGTSATLNPVRLSPRKPLTGIVTFRCTGPLPWILPGPPTPPSPSRTLPLCIPANDQCPCPIQVRLVSSPMFHWCKWKPSSSGLVCSTVPQSPSTRLRSKRLQICFWPT</sequence>